<dbReference type="Gene3D" id="3.90.226.10">
    <property type="entry name" value="2-enoyl-CoA Hydratase, Chain A, domain 1"/>
    <property type="match status" value="1"/>
</dbReference>
<sequence>MDLQHIFPQAITIGQQTAGADGDTTKVNLPGDYVLEFTGNGIFYPDHSQTQQIGIKINEVIQYKDQDIIENRDLEFERILSLVK</sequence>
<proteinExistence type="predicted"/>
<dbReference type="AlphaFoldDB" id="A0A0B4DA01"/>
<dbReference type="Proteomes" id="UP000031167">
    <property type="component" value="Unassembled WGS sequence"/>
</dbReference>
<gene>
    <name evidence="1" type="ORF">RM51_07550</name>
</gene>
<reference evidence="1 2" key="1">
    <citation type="submission" date="2014-12" db="EMBL/GenBank/DDBJ databases">
        <title>Genome sequencing of Chryseobacterium taiwanense TPW19.</title>
        <authorList>
            <person name="Tan P.W."/>
            <person name="Chan K.-G."/>
        </authorList>
    </citation>
    <scope>NUCLEOTIDE SEQUENCE [LARGE SCALE GENOMIC DNA]</scope>
    <source>
        <strain evidence="1 2">TPW19</strain>
    </source>
</reference>
<dbReference type="OrthoDB" id="5379939at2"/>
<comment type="caution">
    <text evidence="1">The sequence shown here is derived from an EMBL/GenBank/DDBJ whole genome shotgun (WGS) entry which is preliminary data.</text>
</comment>
<evidence type="ECO:0000313" key="1">
    <source>
        <dbReference type="EMBL" id="KIC63516.1"/>
    </source>
</evidence>
<keyword evidence="2" id="KW-1185">Reference proteome</keyword>
<dbReference type="STRING" id="363331.RM51_07550"/>
<evidence type="ECO:0000313" key="2">
    <source>
        <dbReference type="Proteomes" id="UP000031167"/>
    </source>
</evidence>
<dbReference type="InterPro" id="IPR029045">
    <property type="entry name" value="ClpP/crotonase-like_dom_sf"/>
</dbReference>
<name>A0A0B4DA01_9FLAO</name>
<accession>A0A0B4DA01</accession>
<organism evidence="1 2">
    <name type="scientific">Chryseobacterium taiwanense</name>
    <dbReference type="NCBI Taxonomy" id="363331"/>
    <lineage>
        <taxon>Bacteria</taxon>
        <taxon>Pseudomonadati</taxon>
        <taxon>Bacteroidota</taxon>
        <taxon>Flavobacteriia</taxon>
        <taxon>Flavobacteriales</taxon>
        <taxon>Weeksellaceae</taxon>
        <taxon>Chryseobacterium group</taxon>
        <taxon>Chryseobacterium</taxon>
    </lineage>
</organism>
<protein>
    <submittedName>
        <fullName evidence="1">Uncharacterized protein</fullName>
    </submittedName>
</protein>
<dbReference type="SUPFAM" id="SSF52096">
    <property type="entry name" value="ClpP/crotonase"/>
    <property type="match status" value="1"/>
</dbReference>
<dbReference type="EMBL" id="JWTA01000005">
    <property type="protein sequence ID" value="KIC63516.1"/>
    <property type="molecule type" value="Genomic_DNA"/>
</dbReference>